<evidence type="ECO:0000313" key="2">
    <source>
        <dbReference type="Proteomes" id="UP000186230"/>
    </source>
</evidence>
<gene>
    <name evidence="1" type="ORF">GRFL_2753</name>
</gene>
<dbReference type="RefSeq" id="WP_083645141.1">
    <property type="nucleotide sequence ID" value="NZ_AMRU01000015.1"/>
</dbReference>
<reference evidence="1 2" key="1">
    <citation type="submission" date="2016-07" db="EMBL/GenBank/DDBJ databases">
        <title>Multi-omics approach to identify versatile polysaccharide utilization systems of a marine flavobacterium Gramella flava.</title>
        <authorList>
            <person name="Tang K."/>
        </authorList>
    </citation>
    <scope>NUCLEOTIDE SEQUENCE [LARGE SCALE GENOMIC DNA]</scope>
    <source>
        <strain evidence="1 2">JLT2011</strain>
    </source>
</reference>
<dbReference type="AlphaFoldDB" id="A0A1L7I7A1"/>
<dbReference type="EMBL" id="CP016359">
    <property type="protein sequence ID" value="APU69477.1"/>
    <property type="molecule type" value="Genomic_DNA"/>
</dbReference>
<organism evidence="1 2">
    <name type="scientific">Christiangramia flava JLT2011</name>
    <dbReference type="NCBI Taxonomy" id="1229726"/>
    <lineage>
        <taxon>Bacteria</taxon>
        <taxon>Pseudomonadati</taxon>
        <taxon>Bacteroidota</taxon>
        <taxon>Flavobacteriia</taxon>
        <taxon>Flavobacteriales</taxon>
        <taxon>Flavobacteriaceae</taxon>
        <taxon>Christiangramia</taxon>
    </lineage>
</organism>
<proteinExistence type="predicted"/>
<dbReference type="Proteomes" id="UP000186230">
    <property type="component" value="Chromosome"/>
</dbReference>
<evidence type="ECO:0000313" key="1">
    <source>
        <dbReference type="EMBL" id="APU69477.1"/>
    </source>
</evidence>
<dbReference type="OrthoDB" id="1445574at2"/>
<sequence length="192" mass="21093">MKKILLFLSIITSSWIHAQLLPGTMNVSGMPAFIQNIDDVVREAGLDDTVTGFESAIDANLISFTLDPLLLLNSEVMCNENVFRYSVYVHTQNLPANLQIEARTYMNSGSRFPEVSIYDLLIIQPLGPRDLTPSNGGDYIPVPNDGSQAIKIFEFVGCRTDIPVQFRIKASSKFAGGTGNFNIVYTVVGSLL</sequence>
<dbReference type="KEGG" id="gfl:GRFL_2753"/>
<keyword evidence="2" id="KW-1185">Reference proteome</keyword>
<protein>
    <submittedName>
        <fullName evidence="1">Uncharacterized protein</fullName>
    </submittedName>
</protein>
<dbReference type="STRING" id="1229726.GRFL_2753"/>
<accession>A0A1L7I7A1</accession>
<name>A0A1L7I7A1_9FLAO</name>